<dbReference type="Gene3D" id="1.10.238.10">
    <property type="entry name" value="EF-hand"/>
    <property type="match status" value="1"/>
</dbReference>
<dbReference type="Pfam" id="PF13499">
    <property type="entry name" value="EF-hand_7"/>
    <property type="match status" value="1"/>
</dbReference>
<reference evidence="3 4" key="1">
    <citation type="journal article" date="2020" name="bioRxiv">
        <title>Sequence and annotation of 42 cannabis genomes reveals extensive copy number variation in cannabinoid synthesis and pathogen resistance genes.</title>
        <authorList>
            <person name="Mckernan K.J."/>
            <person name="Helbert Y."/>
            <person name="Kane L.T."/>
            <person name="Ebling H."/>
            <person name="Zhang L."/>
            <person name="Liu B."/>
            <person name="Eaton Z."/>
            <person name="Mclaughlin S."/>
            <person name="Kingan S."/>
            <person name="Baybayan P."/>
            <person name="Concepcion G."/>
            <person name="Jordan M."/>
            <person name="Riva A."/>
            <person name="Barbazuk W."/>
            <person name="Harkins T."/>
        </authorList>
    </citation>
    <scope>NUCLEOTIDE SEQUENCE [LARGE SCALE GENOMIC DNA]</scope>
    <source>
        <strain evidence="4">cv. Jamaican Lion 4</strain>
        <tissue evidence="3">Leaf</tissue>
    </source>
</reference>
<dbReference type="InterPro" id="IPR002048">
    <property type="entry name" value="EF_hand_dom"/>
</dbReference>
<evidence type="ECO:0000313" key="4">
    <source>
        <dbReference type="Proteomes" id="UP000583929"/>
    </source>
</evidence>
<keyword evidence="4" id="KW-1185">Reference proteome</keyword>
<comment type="caution">
    <text evidence="3">The sequence shown here is derived from an EMBL/GenBank/DDBJ whole genome shotgun (WGS) entry which is preliminary data.</text>
</comment>
<gene>
    <name evidence="3" type="ORF">G4B88_015050</name>
</gene>
<evidence type="ECO:0000259" key="2">
    <source>
        <dbReference type="Pfam" id="PF13499"/>
    </source>
</evidence>
<proteinExistence type="predicted"/>
<dbReference type="PANTHER" id="PTHR34574:SF10">
    <property type="entry name" value="OS09G0482800 PROTEIN"/>
    <property type="match status" value="1"/>
</dbReference>
<dbReference type="InterPro" id="IPR018247">
    <property type="entry name" value="EF_Hand_1_Ca_BS"/>
</dbReference>
<accession>A0A7J6DQL6</accession>
<dbReference type="PROSITE" id="PS00018">
    <property type="entry name" value="EF_HAND_1"/>
    <property type="match status" value="1"/>
</dbReference>
<keyword evidence="1" id="KW-0106">Calcium</keyword>
<dbReference type="PANTHER" id="PTHR34574">
    <property type="entry name" value="CALCIUM-BINDING EF-HAND FAMILY PROTEIN-RELATED"/>
    <property type="match status" value="1"/>
</dbReference>
<protein>
    <recommendedName>
        <fullName evidence="2">EF-hand domain-containing protein</fullName>
    </recommendedName>
</protein>
<dbReference type="EMBL" id="JAATIQ010000693">
    <property type="protein sequence ID" value="KAF4348382.1"/>
    <property type="molecule type" value="Genomic_DNA"/>
</dbReference>
<evidence type="ECO:0000256" key="1">
    <source>
        <dbReference type="ARBA" id="ARBA00022837"/>
    </source>
</evidence>
<dbReference type="SUPFAM" id="SSF47473">
    <property type="entry name" value="EF-hand"/>
    <property type="match status" value="1"/>
</dbReference>
<feature type="domain" description="EF-hand" evidence="2">
    <location>
        <begin position="24"/>
        <end position="96"/>
    </location>
</feature>
<organism evidence="3 4">
    <name type="scientific">Cannabis sativa</name>
    <name type="common">Hemp</name>
    <name type="synonym">Marijuana</name>
    <dbReference type="NCBI Taxonomy" id="3483"/>
    <lineage>
        <taxon>Eukaryota</taxon>
        <taxon>Viridiplantae</taxon>
        <taxon>Streptophyta</taxon>
        <taxon>Embryophyta</taxon>
        <taxon>Tracheophyta</taxon>
        <taxon>Spermatophyta</taxon>
        <taxon>Magnoliopsida</taxon>
        <taxon>eudicotyledons</taxon>
        <taxon>Gunneridae</taxon>
        <taxon>Pentapetalae</taxon>
        <taxon>rosids</taxon>
        <taxon>fabids</taxon>
        <taxon>Rosales</taxon>
        <taxon>Cannabaceae</taxon>
        <taxon>Cannabis</taxon>
    </lineage>
</organism>
<sequence length="142" mass="16203">MSVELIDSTMIINFIEEKEEFTSAVRCRFAELDIDQDGVLCYSEMLKEFQSLRLVETDFGNDVKTNPEVVANIYSSLFAKFDHNFDGVISLEEYMTETKKMMKDIADDIGFMPIQMVLEKDSLLMKAVELHHSASAAHTIDC</sequence>
<dbReference type="GO" id="GO:0005509">
    <property type="term" value="F:calcium ion binding"/>
    <property type="evidence" value="ECO:0007669"/>
    <property type="project" value="InterPro"/>
</dbReference>
<name>A0A7J6DQL6_CANSA</name>
<dbReference type="OrthoDB" id="186625at2759"/>
<dbReference type="AlphaFoldDB" id="A0A7J6DQL6"/>
<dbReference type="Proteomes" id="UP000583929">
    <property type="component" value="Unassembled WGS sequence"/>
</dbReference>
<evidence type="ECO:0000313" key="3">
    <source>
        <dbReference type="EMBL" id="KAF4348382.1"/>
    </source>
</evidence>
<dbReference type="InterPro" id="IPR011992">
    <property type="entry name" value="EF-hand-dom_pair"/>
</dbReference>